<dbReference type="GO" id="GO:0070004">
    <property type="term" value="F:cysteine-type exopeptidase activity"/>
    <property type="evidence" value="ECO:0007669"/>
    <property type="project" value="InterPro"/>
</dbReference>
<evidence type="ECO:0008006" key="3">
    <source>
        <dbReference type="Google" id="ProtNLM"/>
    </source>
</evidence>
<feature type="region of interest" description="Disordered" evidence="1">
    <location>
        <begin position="511"/>
        <end position="537"/>
    </location>
</feature>
<gene>
    <name evidence="2" type="ORF">SDC9_45710</name>
</gene>
<dbReference type="PANTHER" id="PTHR12994">
    <property type="entry name" value="SECERNIN"/>
    <property type="match status" value="1"/>
</dbReference>
<dbReference type="PROSITE" id="PS51257">
    <property type="entry name" value="PROKAR_LIPOPROTEIN"/>
    <property type="match status" value="1"/>
</dbReference>
<dbReference type="AlphaFoldDB" id="A0A644WAA2"/>
<dbReference type="InterPro" id="IPR005322">
    <property type="entry name" value="Peptidase_C69"/>
</dbReference>
<evidence type="ECO:0000313" key="2">
    <source>
        <dbReference type="EMBL" id="MPL99492.1"/>
    </source>
</evidence>
<dbReference type="GO" id="GO:0006508">
    <property type="term" value="P:proteolysis"/>
    <property type="evidence" value="ECO:0007669"/>
    <property type="project" value="InterPro"/>
</dbReference>
<evidence type="ECO:0000256" key="1">
    <source>
        <dbReference type="SAM" id="MobiDB-lite"/>
    </source>
</evidence>
<name>A0A644WAA2_9ZZZZ</name>
<accession>A0A644WAA2</accession>
<sequence length="555" mass="61971">MKKILASLAFVALSVYSGLACTNLLITSGASVNGSNMVSYSADSHTRYGVLVHYPAGRYPKGSMLDVYEWGKERYLGKIPQPEKTFNVIGNMNEHQVVIGESTWGGLESQYDPQGIVDYGSLMYIALQRAKTAREAINVITTLANEYGYASSGESISIADKSEVWFLEIIGKAPKVVDGKNINKGAVWVAIRIPDGYISGHANQARITTFPKNDPENCLYAPDVITHAREQGLYKGGDEEFSFADTYGPADGATVRGCDARVWSFFNKYAEEDMSKYLDYALGHNLKNRMPLYVKAKRKLGVKDVADMMRDHYEGTAMDMTKDIGAGGNALPYRWRPMGFEVDGEKYINERAIATQQTGFWFVGEARPNIPDQIGGIFWFAVDDAATSPLTPVYTSSTAISDNYRLGNGSMLEYSPTSMFWITNRIAQFAYLRYNHIGTEVRSIIDTHEKEMMKRVAETDQKASEFLKKSPEKIAPLTTDFSVNSANELFNKWKKLDEYLLVKYMDGNTKKQNPDGSFKNNGHSDKIPPAPDFPGYTDIWKKAVKESAGERLREP</sequence>
<organism evidence="2">
    <name type="scientific">bioreactor metagenome</name>
    <dbReference type="NCBI Taxonomy" id="1076179"/>
    <lineage>
        <taxon>unclassified sequences</taxon>
        <taxon>metagenomes</taxon>
        <taxon>ecological metagenomes</taxon>
    </lineage>
</organism>
<dbReference type="Gene3D" id="3.60.60.10">
    <property type="entry name" value="Penicillin V Acylase, Chain A"/>
    <property type="match status" value="1"/>
</dbReference>
<proteinExistence type="predicted"/>
<reference evidence="2" key="1">
    <citation type="submission" date="2019-08" db="EMBL/GenBank/DDBJ databases">
        <authorList>
            <person name="Kucharzyk K."/>
            <person name="Murdoch R.W."/>
            <person name="Higgins S."/>
            <person name="Loffler F."/>
        </authorList>
    </citation>
    <scope>NUCLEOTIDE SEQUENCE</scope>
</reference>
<dbReference type="EMBL" id="VSSQ01000669">
    <property type="protein sequence ID" value="MPL99492.1"/>
    <property type="molecule type" value="Genomic_DNA"/>
</dbReference>
<dbReference type="GO" id="GO:0016805">
    <property type="term" value="F:dipeptidase activity"/>
    <property type="evidence" value="ECO:0007669"/>
    <property type="project" value="InterPro"/>
</dbReference>
<protein>
    <recommendedName>
        <fullName evidence="3">Dipeptidase A</fullName>
    </recommendedName>
</protein>
<dbReference type="PANTHER" id="PTHR12994:SF17">
    <property type="entry name" value="LD30995P"/>
    <property type="match status" value="1"/>
</dbReference>
<comment type="caution">
    <text evidence="2">The sequence shown here is derived from an EMBL/GenBank/DDBJ whole genome shotgun (WGS) entry which is preliminary data.</text>
</comment>
<dbReference type="Pfam" id="PF03577">
    <property type="entry name" value="Peptidase_C69"/>
    <property type="match status" value="1"/>
</dbReference>